<evidence type="ECO:0000313" key="2">
    <source>
        <dbReference type="EMBL" id="AEE26908.1"/>
    </source>
</evidence>
<dbReference type="GO" id="GO:0033194">
    <property type="term" value="P:response to hydroperoxide"/>
    <property type="evidence" value="ECO:0007669"/>
    <property type="project" value="TreeGrafter"/>
</dbReference>
<dbReference type="eggNOG" id="COG3022">
    <property type="taxonomic scope" value="Bacteria"/>
</dbReference>
<dbReference type="AlphaFoldDB" id="F4BHG4"/>
<dbReference type="HOGENOM" id="CLU_061989_0_0_6"/>
<dbReference type="Pfam" id="PF03883">
    <property type="entry name" value="H2O2_YaaD"/>
    <property type="match status" value="1"/>
</dbReference>
<dbReference type="Proteomes" id="UP000008303">
    <property type="component" value="Chromosome"/>
</dbReference>
<proteinExistence type="inferred from homology"/>
<dbReference type="GO" id="GO:0005829">
    <property type="term" value="C:cytosol"/>
    <property type="evidence" value="ECO:0007669"/>
    <property type="project" value="TreeGrafter"/>
</dbReference>
<evidence type="ECO:0000256" key="1">
    <source>
        <dbReference type="HAMAP-Rule" id="MF_00652"/>
    </source>
</evidence>
<name>F4BHG4_9GAMM</name>
<accession>F4BHG4</accession>
<evidence type="ECO:0000313" key="3">
    <source>
        <dbReference type="Proteomes" id="UP000008303"/>
    </source>
</evidence>
<dbReference type="NCBIfam" id="NF002542">
    <property type="entry name" value="PRK02101.1-3"/>
    <property type="match status" value="1"/>
</dbReference>
<comment type="similarity">
    <text evidence="1">Belongs to the UPF0246 family.</text>
</comment>
<protein>
    <recommendedName>
        <fullName evidence="1">UPF0246 protein FN3523_1605</fullName>
    </recommendedName>
</protein>
<dbReference type="PANTHER" id="PTHR30283">
    <property type="entry name" value="PEROXIDE STRESS RESPONSE PROTEIN YAAA"/>
    <property type="match status" value="1"/>
</dbReference>
<gene>
    <name evidence="2" type="ordered locus">FN3523_1605</name>
</gene>
<dbReference type="KEGG" id="fcn:FN3523_1605"/>
<dbReference type="HAMAP" id="MF_00652">
    <property type="entry name" value="UPF0246"/>
    <property type="match status" value="1"/>
</dbReference>
<dbReference type="PATRIC" id="fig|676032.3.peg.1616"/>
<reference evidence="3" key="1">
    <citation type="journal article" date="2011" name="Appl. Environ. Microbiol.">
        <title>Common ancestry and novel genetic traits of Francisella novicida-like isolates from North America and Australia as revealed by comparative genomic analyses.</title>
        <authorList>
            <person name="Siddaramappa S."/>
            <person name="Challacombe J.F."/>
            <person name="Petersen J.M."/>
            <person name="Pillai S."/>
            <person name="Hogg G."/>
            <person name="Kuske C.R."/>
        </authorList>
    </citation>
    <scope>NUCLEOTIDE SEQUENCE [LARGE SCALE GENOMIC DNA]</scope>
    <source>
        <strain evidence="3">3523</strain>
    </source>
</reference>
<sequence length="276" mass="32175">MQIPLSMINWYYYANKNIQLKEMIIVISPAKSQNFEPVKTNYQLTQPIFKEQIIKLINTLKHYEVEEIEKLMKISPKLAEEVFTKHNNFNPNKYDNSNAKAAIFTFSGDVYKGLEADSLDNKTIEYAQNHLLMLSGLYGLIRPLDLIQAYRLEMGTNIKIDGKILHKYWQDKITTQLNEYFSQQQNKTLINLASNEYSQAIDKKSLAAKWLDVDFKENKAGTYKTIGIHAKKARGLMTRYILQNRIENISDIKKFNVASYQFNPDFSDENLLCFTR</sequence>
<dbReference type="InterPro" id="IPR005583">
    <property type="entry name" value="YaaA"/>
</dbReference>
<dbReference type="PANTHER" id="PTHR30283:SF4">
    <property type="entry name" value="PEROXIDE STRESS RESISTANCE PROTEIN YAAA"/>
    <property type="match status" value="1"/>
</dbReference>
<dbReference type="EMBL" id="CP002558">
    <property type="protein sequence ID" value="AEE26908.1"/>
    <property type="molecule type" value="Genomic_DNA"/>
</dbReference>
<organism evidence="2 3">
    <name type="scientific">Francisella hispaniensis</name>
    <dbReference type="NCBI Taxonomy" id="622488"/>
    <lineage>
        <taxon>Bacteria</taxon>
        <taxon>Pseudomonadati</taxon>
        <taxon>Pseudomonadota</taxon>
        <taxon>Gammaproteobacteria</taxon>
        <taxon>Thiotrichales</taxon>
        <taxon>Francisellaceae</taxon>
        <taxon>Francisella</taxon>
    </lineage>
</organism>